<dbReference type="OrthoDB" id="4350224at2"/>
<protein>
    <recommendedName>
        <fullName evidence="3">LppX_LprAFG lipoprotein</fullName>
    </recommendedName>
</protein>
<name>A0A4Q2S1J7_9ACTN</name>
<accession>A0A4Q2S1J7</accession>
<dbReference type="Proteomes" id="UP000294071">
    <property type="component" value="Unassembled WGS sequence"/>
</dbReference>
<comment type="caution">
    <text evidence="1">The sequence shown here is derived from an EMBL/GenBank/DDBJ whole genome shotgun (WGS) entry which is preliminary data.</text>
</comment>
<proteinExistence type="predicted"/>
<dbReference type="PROSITE" id="PS51257">
    <property type="entry name" value="PROKAR_LIPOPROTEIN"/>
    <property type="match status" value="1"/>
</dbReference>
<evidence type="ECO:0000313" key="1">
    <source>
        <dbReference type="EMBL" id="RYB94214.1"/>
    </source>
</evidence>
<organism evidence="1 2">
    <name type="scientific">Nocardioides oleivorans</name>
    <dbReference type="NCBI Taxonomy" id="273676"/>
    <lineage>
        <taxon>Bacteria</taxon>
        <taxon>Bacillati</taxon>
        <taxon>Actinomycetota</taxon>
        <taxon>Actinomycetes</taxon>
        <taxon>Propionibacteriales</taxon>
        <taxon>Nocardioidaceae</taxon>
        <taxon>Nocardioides</taxon>
    </lineage>
</organism>
<dbReference type="EMBL" id="SDWT01000001">
    <property type="protein sequence ID" value="RYB94214.1"/>
    <property type="molecule type" value="Genomic_DNA"/>
</dbReference>
<evidence type="ECO:0000313" key="2">
    <source>
        <dbReference type="Proteomes" id="UP000294071"/>
    </source>
</evidence>
<dbReference type="RefSeq" id="WP_129399567.1">
    <property type="nucleotide sequence ID" value="NZ_SDWT01000001.1"/>
</dbReference>
<keyword evidence="2" id="KW-1185">Reference proteome</keyword>
<gene>
    <name evidence="1" type="ORF">EUA93_07590</name>
</gene>
<dbReference type="AlphaFoldDB" id="A0A4Q2S1J7"/>
<sequence>MRRSWHVVAAVVLAGAVSGCGVVDDLRATGFSRQSGLEIATAASEAMADVTSMRLTGQLRVNGNPIVLDLSLGDRTCTGSMRFDKGHFAVRRVGGRAWVKGDATAFSRIASTPLSAAATAQLSTTWIPADDEAILGLCDLDRYLESFSLSGSEQGGSGKGKGKGKDEAISFDDVTVGEETTQDGDRVVEVTTTPTETSWVLSEAPHYVIRVEDRTPRDGGFLNLSEFNRDVHVEAPRGKDVLRP</sequence>
<reference evidence="1 2" key="1">
    <citation type="submission" date="2019-01" db="EMBL/GenBank/DDBJ databases">
        <title>Novel species of Nocardioides.</title>
        <authorList>
            <person name="Liu Q."/>
            <person name="Xin Y.-H."/>
        </authorList>
    </citation>
    <scope>NUCLEOTIDE SEQUENCE [LARGE SCALE GENOMIC DNA]</scope>
    <source>
        <strain evidence="1 2">CGMCC 4.6882</strain>
    </source>
</reference>
<evidence type="ECO:0008006" key="3">
    <source>
        <dbReference type="Google" id="ProtNLM"/>
    </source>
</evidence>